<keyword evidence="4" id="KW-1185">Reference proteome</keyword>
<dbReference type="STRING" id="1121307.CLCY_8c00550"/>
<dbReference type="InterPro" id="IPR004276">
    <property type="entry name" value="GlycoTrans_28_N"/>
</dbReference>
<feature type="domain" description="Erythromycin biosynthesis protein CIII-like C-terminal" evidence="2">
    <location>
        <begin position="291"/>
        <end position="395"/>
    </location>
</feature>
<dbReference type="GO" id="GO:0016906">
    <property type="term" value="F:sterol 3-beta-glucosyltransferase activity"/>
    <property type="evidence" value="ECO:0007669"/>
    <property type="project" value="UniProtKB-EC"/>
</dbReference>
<protein>
    <submittedName>
        <fullName evidence="3">UDP-glucoronosyl and UDP-glucosyl transferase family protein</fullName>
        <ecNumber evidence="3">2.4.1.173</ecNumber>
    </submittedName>
</protein>
<dbReference type="Pfam" id="PF03033">
    <property type="entry name" value="Glyco_transf_28"/>
    <property type="match status" value="1"/>
</dbReference>
<name>A0A0J8DGG1_CLOCY</name>
<gene>
    <name evidence="3" type="ORF">CLCY_8c00550</name>
</gene>
<dbReference type="EMBL" id="LFVU01000001">
    <property type="protein sequence ID" value="KMT23319.1"/>
    <property type="molecule type" value="Genomic_DNA"/>
</dbReference>
<keyword evidence="3" id="KW-0808">Transferase</keyword>
<dbReference type="InterPro" id="IPR050426">
    <property type="entry name" value="Glycosyltransferase_28"/>
</dbReference>
<feature type="domain" description="Glycosyltransferase family 28 N-terminal" evidence="1">
    <location>
        <begin position="2"/>
        <end position="87"/>
    </location>
</feature>
<evidence type="ECO:0000259" key="2">
    <source>
        <dbReference type="Pfam" id="PF06722"/>
    </source>
</evidence>
<dbReference type="FunFam" id="3.40.50.2000:FF:000009">
    <property type="entry name" value="Sterol 3-beta-glucosyltransferase UGT80A2"/>
    <property type="match status" value="1"/>
</dbReference>
<dbReference type="Gene3D" id="3.40.50.2000">
    <property type="entry name" value="Glycogen Phosphorylase B"/>
    <property type="match status" value="2"/>
</dbReference>
<keyword evidence="3" id="KW-0328">Glycosyltransferase</keyword>
<organism evidence="3 4">
    <name type="scientific">Clostridium cylindrosporum DSM 605</name>
    <dbReference type="NCBI Taxonomy" id="1121307"/>
    <lineage>
        <taxon>Bacteria</taxon>
        <taxon>Bacillati</taxon>
        <taxon>Bacillota</taxon>
        <taxon>Clostridia</taxon>
        <taxon>Eubacteriales</taxon>
        <taxon>Clostridiaceae</taxon>
        <taxon>Clostridium</taxon>
    </lineage>
</organism>
<dbReference type="OrthoDB" id="9805366at2"/>
<dbReference type="Pfam" id="PF06722">
    <property type="entry name" value="EryCIII-like_C"/>
    <property type="match status" value="1"/>
</dbReference>
<evidence type="ECO:0000313" key="3">
    <source>
        <dbReference type="EMBL" id="KMT23319.1"/>
    </source>
</evidence>
<dbReference type="GO" id="GO:0005975">
    <property type="term" value="P:carbohydrate metabolic process"/>
    <property type="evidence" value="ECO:0007669"/>
    <property type="project" value="InterPro"/>
</dbReference>
<dbReference type="SUPFAM" id="SSF53756">
    <property type="entry name" value="UDP-Glycosyltransferase/glycogen phosphorylase"/>
    <property type="match status" value="1"/>
</dbReference>
<dbReference type="AlphaFoldDB" id="A0A0J8DGG1"/>
<sequence>MITIICAGSRGDFQPYIALAQQLKKLGKDVKISGSSEVESLVRSYGIEYFPVEVDFEKLGVDPNIIKESQSADNPLKMLLTFNKMKKYGIKIAEETYASLEGSELIVYHPGCTMGYFAAQEMGIPSVLATPFPMHKTDEYLSVVTYGKAKPTKLNKKISYKMVQSMLWLASSSTVKGHWKKHFKRLPKDFSSPYERISTEHPAVVSCSNFVFPRPKDWNENIHQNGYWFVEENIEYIPSKELLDFLSKGEKPVYIGFGSVFNSEQKDELVSLIIDAMKKCKKRGIISGMGKIDNLPDNLIAVDSIPHTWLFNNVSVVCHHGGAGTTAAGFRAGVPSVIIPFSNDQFAWAHRAYDLGVGAKPIYKKDLTSNKLAEGIKFALTKEIVNNAKVLAQNIATENGAIYCAKVIASMINK</sequence>
<reference evidence="3 4" key="1">
    <citation type="submission" date="2015-06" db="EMBL/GenBank/DDBJ databases">
        <title>Draft genome sequence of the purine-degrading Clostridium cylindrosporum HC-1 (DSM 605).</title>
        <authorList>
            <person name="Poehlein A."/>
            <person name="Schiel-Bengelsdorf B."/>
            <person name="Bengelsdorf F."/>
            <person name="Daniel R."/>
            <person name="Duerre P."/>
        </authorList>
    </citation>
    <scope>NUCLEOTIDE SEQUENCE [LARGE SCALE GENOMIC DNA]</scope>
    <source>
        <strain evidence="3 4">DSM 605</strain>
    </source>
</reference>
<comment type="caution">
    <text evidence="3">The sequence shown here is derived from an EMBL/GenBank/DDBJ whole genome shotgun (WGS) entry which is preliminary data.</text>
</comment>
<dbReference type="GO" id="GO:0033072">
    <property type="term" value="P:vancomycin biosynthetic process"/>
    <property type="evidence" value="ECO:0007669"/>
    <property type="project" value="UniProtKB-ARBA"/>
</dbReference>
<evidence type="ECO:0000259" key="1">
    <source>
        <dbReference type="Pfam" id="PF03033"/>
    </source>
</evidence>
<dbReference type="RefSeq" id="WP_048569135.1">
    <property type="nucleotide sequence ID" value="NZ_LFVU01000001.1"/>
</dbReference>
<evidence type="ECO:0000313" key="4">
    <source>
        <dbReference type="Proteomes" id="UP000036756"/>
    </source>
</evidence>
<dbReference type="PANTHER" id="PTHR48050">
    <property type="entry name" value="STEROL 3-BETA-GLUCOSYLTRANSFERASE"/>
    <property type="match status" value="1"/>
</dbReference>
<dbReference type="InterPro" id="IPR002213">
    <property type="entry name" value="UDP_glucos_trans"/>
</dbReference>
<dbReference type="Proteomes" id="UP000036756">
    <property type="component" value="Unassembled WGS sequence"/>
</dbReference>
<dbReference type="CDD" id="cd03784">
    <property type="entry name" value="GT1_Gtf-like"/>
    <property type="match status" value="1"/>
</dbReference>
<dbReference type="EC" id="2.4.1.173" evidence="3"/>
<dbReference type="PATRIC" id="fig|1121307.3.peg.2510"/>
<proteinExistence type="predicted"/>
<dbReference type="PANTHER" id="PTHR48050:SF13">
    <property type="entry name" value="STEROL 3-BETA-GLUCOSYLTRANSFERASE UGT80A2"/>
    <property type="match status" value="1"/>
</dbReference>
<accession>A0A0J8DGG1</accession>
<dbReference type="InterPro" id="IPR010610">
    <property type="entry name" value="EryCIII-like_C"/>
</dbReference>